<proteinExistence type="predicted"/>
<dbReference type="EMBL" id="LT906465">
    <property type="protein sequence ID" value="SNV32205.1"/>
    <property type="molecule type" value="Genomic_DNA"/>
</dbReference>
<feature type="region of interest" description="Disordered" evidence="1">
    <location>
        <begin position="122"/>
        <end position="166"/>
    </location>
</feature>
<name>A0A239WC76_9FLAO</name>
<evidence type="ECO:0000259" key="2">
    <source>
        <dbReference type="Pfam" id="PF18925"/>
    </source>
</evidence>
<dbReference type="KEGG" id="ctak:4412677_00118"/>
<dbReference type="AlphaFoldDB" id="A0A239WC76"/>
<evidence type="ECO:0000313" key="3">
    <source>
        <dbReference type="EMBL" id="SNV32205.1"/>
    </source>
</evidence>
<dbReference type="Gene3D" id="1.10.530.10">
    <property type="match status" value="1"/>
</dbReference>
<dbReference type="InterPro" id="IPR043732">
    <property type="entry name" value="DUF5675"/>
</dbReference>
<dbReference type="SUPFAM" id="SSF53955">
    <property type="entry name" value="Lysozyme-like"/>
    <property type="match status" value="1"/>
</dbReference>
<sequence>MIPKSAKIPKINKVELFYVDDKKGSVFSFMEKLRARAYCVNMFLKELTFTLWEDDVKGGGHNTNNKPIDTLKARVDKNGVAVVEFPLSKAMMKKAMEGEVDVKQLEFYVTVEYYKNKKHATKNVDVDNPNPKVPINPPKKTEPKQPPKAKGSPAENKPKSKKEEKGILDKIEEKWDELWDWWEIPGTIKKEQPPTVQKPKGRSPAVVKEPPLQKIEESKKGDCFCNRDFTPEEFTKIIHDLRDSETGVKRDSGYNLFAAYNCPLPISDRTIEKLRNKINNLFREYDINTCIRKIHFLAQVYHETDRFRTTLEYATKKSYKPYFGRGLMQLTWESNYKIYKHYSGVDCISNYGQIASNFDLVCDSAGWYWKQGKVLSVGRRWRGPSDAPTYVKAQNPDYPKTTITWNDGDDKIKKYGTVNLGLIADDDKVDLISYLVNGGANGLQERRNYVFTLKSIFKYPQECVNKKTSKNETSSTPNDKVTIRLVRKWETSNSTIGEFTIDNTDIKGYFLEEKGPDTTVSGIEQRVPIGTYNLEWHSGSKIKKGLKLYNDVVSKSRAILIHSGNTANDTEGCLIAGSSKSKDFVGGSRAKLKEIFDYVEEIGIEGSKIIITQAYE</sequence>
<keyword evidence="4" id="KW-1185">Reference proteome</keyword>
<accession>A0A239WC76</accession>
<feature type="compositionally biased region" description="Basic and acidic residues" evidence="1">
    <location>
        <begin position="156"/>
        <end position="166"/>
    </location>
</feature>
<dbReference type="Pfam" id="PF18925">
    <property type="entry name" value="DUF5675"/>
    <property type="match status" value="1"/>
</dbReference>
<protein>
    <submittedName>
        <fullName evidence="3">Predicted chitinase</fullName>
    </submittedName>
</protein>
<gene>
    <name evidence="3" type="ORF">SAMEA4412677_00118</name>
</gene>
<dbReference type="InterPro" id="IPR023346">
    <property type="entry name" value="Lysozyme-like_dom_sf"/>
</dbReference>
<reference evidence="3 4" key="1">
    <citation type="submission" date="2017-06" db="EMBL/GenBank/DDBJ databases">
        <authorList>
            <consortium name="Pathogen Informatics"/>
        </authorList>
    </citation>
    <scope>NUCLEOTIDE SEQUENCE [LARGE SCALE GENOMIC DNA]</scope>
    <source>
        <strain evidence="3 4">NCTC13490</strain>
    </source>
</reference>
<feature type="domain" description="DUF5675" evidence="2">
    <location>
        <begin position="485"/>
        <end position="600"/>
    </location>
</feature>
<evidence type="ECO:0000313" key="4">
    <source>
        <dbReference type="Proteomes" id="UP000215196"/>
    </source>
</evidence>
<dbReference type="Proteomes" id="UP000215196">
    <property type="component" value="Chromosome 1"/>
</dbReference>
<organism evidence="3 4">
    <name type="scientific">Chryseobacterium taklimakanense</name>
    <dbReference type="NCBI Taxonomy" id="536441"/>
    <lineage>
        <taxon>Bacteria</taxon>
        <taxon>Pseudomonadati</taxon>
        <taxon>Bacteroidota</taxon>
        <taxon>Flavobacteriia</taxon>
        <taxon>Flavobacteriales</taxon>
        <taxon>Weeksellaceae</taxon>
        <taxon>Chryseobacterium group</taxon>
        <taxon>Chryseobacterium</taxon>
    </lineage>
</organism>
<evidence type="ECO:0000256" key="1">
    <source>
        <dbReference type="SAM" id="MobiDB-lite"/>
    </source>
</evidence>